<feature type="domain" description="Cyclic nucleotide-binding" evidence="1">
    <location>
        <begin position="44"/>
        <end position="143"/>
    </location>
</feature>
<dbReference type="InterPro" id="IPR018490">
    <property type="entry name" value="cNMP-bd_dom_sf"/>
</dbReference>
<dbReference type="InterPro" id="IPR018488">
    <property type="entry name" value="cNMP-bd_CS"/>
</dbReference>
<dbReference type="GO" id="GO:0003700">
    <property type="term" value="F:DNA-binding transcription factor activity"/>
    <property type="evidence" value="ECO:0007669"/>
    <property type="project" value="TreeGrafter"/>
</dbReference>
<dbReference type="InterPro" id="IPR014710">
    <property type="entry name" value="RmlC-like_jellyroll"/>
</dbReference>
<dbReference type="InterPro" id="IPR050397">
    <property type="entry name" value="Env_Response_Regulators"/>
</dbReference>
<organism evidence="2 3">
    <name type="scientific">Bradyrhizobium erythrophlei</name>
    <dbReference type="NCBI Taxonomy" id="1437360"/>
    <lineage>
        <taxon>Bacteria</taxon>
        <taxon>Pseudomonadati</taxon>
        <taxon>Pseudomonadota</taxon>
        <taxon>Alphaproteobacteria</taxon>
        <taxon>Hyphomicrobiales</taxon>
        <taxon>Nitrobacteraceae</taxon>
        <taxon>Bradyrhizobium</taxon>
    </lineage>
</organism>
<dbReference type="EMBL" id="LT670817">
    <property type="protein sequence ID" value="SHG27278.1"/>
    <property type="molecule type" value="Genomic_DNA"/>
</dbReference>
<dbReference type="Proteomes" id="UP000189796">
    <property type="component" value="Chromosome I"/>
</dbReference>
<reference evidence="2 3" key="1">
    <citation type="submission" date="2016-11" db="EMBL/GenBank/DDBJ databases">
        <authorList>
            <person name="Jaros S."/>
            <person name="Januszkiewicz K."/>
            <person name="Wedrychowicz H."/>
        </authorList>
    </citation>
    <scope>NUCLEOTIDE SEQUENCE [LARGE SCALE GENOMIC DNA]</scope>
    <source>
        <strain evidence="2 3">GAS138</strain>
    </source>
</reference>
<sequence length="157" mass="16876">MLPCGTAYRPDASFAPSYFPINMDGQTSQKAGSSMAIEKCINEFDVDDVIFEEGSTGRELFVVLDGKIDIVKISGATKTVIVTLGKGEFFGEMAVIDGSSRSATAIAAAPNTRVMRINHARFVYLVSQQPAFALMIMDALSKRLRASNAVTFKAANP</sequence>
<dbReference type="InterPro" id="IPR000595">
    <property type="entry name" value="cNMP-bd_dom"/>
</dbReference>
<dbReference type="AlphaFoldDB" id="A0A1M5IG35"/>
<dbReference type="Pfam" id="PF00027">
    <property type="entry name" value="cNMP_binding"/>
    <property type="match status" value="1"/>
</dbReference>
<dbReference type="PROSITE" id="PS00889">
    <property type="entry name" value="CNMP_BINDING_2"/>
    <property type="match status" value="1"/>
</dbReference>
<dbReference type="SUPFAM" id="SSF51206">
    <property type="entry name" value="cAMP-binding domain-like"/>
    <property type="match status" value="1"/>
</dbReference>
<dbReference type="PANTHER" id="PTHR24567:SF74">
    <property type="entry name" value="HTH-TYPE TRANSCRIPTIONAL REGULATOR ARCR"/>
    <property type="match status" value="1"/>
</dbReference>
<accession>A0A1M5IG35</accession>
<dbReference type="PROSITE" id="PS50042">
    <property type="entry name" value="CNMP_BINDING_3"/>
    <property type="match status" value="1"/>
</dbReference>
<dbReference type="CDD" id="cd00038">
    <property type="entry name" value="CAP_ED"/>
    <property type="match status" value="1"/>
</dbReference>
<evidence type="ECO:0000259" key="1">
    <source>
        <dbReference type="PROSITE" id="PS50042"/>
    </source>
</evidence>
<dbReference type="SMART" id="SM00100">
    <property type="entry name" value="cNMP"/>
    <property type="match status" value="1"/>
</dbReference>
<dbReference type="GO" id="GO:0005829">
    <property type="term" value="C:cytosol"/>
    <property type="evidence" value="ECO:0007669"/>
    <property type="project" value="TreeGrafter"/>
</dbReference>
<dbReference type="PANTHER" id="PTHR24567">
    <property type="entry name" value="CRP FAMILY TRANSCRIPTIONAL REGULATORY PROTEIN"/>
    <property type="match status" value="1"/>
</dbReference>
<dbReference type="Gene3D" id="2.60.120.10">
    <property type="entry name" value="Jelly Rolls"/>
    <property type="match status" value="1"/>
</dbReference>
<evidence type="ECO:0000313" key="2">
    <source>
        <dbReference type="EMBL" id="SHG27278.1"/>
    </source>
</evidence>
<name>A0A1M5IG35_9BRAD</name>
<proteinExistence type="predicted"/>
<evidence type="ECO:0000313" key="3">
    <source>
        <dbReference type="Proteomes" id="UP000189796"/>
    </source>
</evidence>
<protein>
    <submittedName>
        <fullName evidence="2">Cyclic nucleotide-binding domain-containing protein</fullName>
    </submittedName>
</protein>
<gene>
    <name evidence="2" type="ORF">SAMN05443248_0965</name>
</gene>